<evidence type="ECO:0000256" key="1">
    <source>
        <dbReference type="SAM" id="MobiDB-lite"/>
    </source>
</evidence>
<dbReference type="EMBL" id="UOEF01000323">
    <property type="protein sequence ID" value="VAW01370.1"/>
    <property type="molecule type" value="Genomic_DNA"/>
</dbReference>
<sequence>MGLRIKQISLATAALAAVAVALPVMGQDSPQSLLPPGFGDPAPAPTPAPAPAPTPAPSVAATPPLAPVSSQPSASSSSSSSVVRDSGAVPDVALRPPSSSLLDIDPDSDLGELDDALRPRYYLPVGQRRSLDQIGVLTQDGGGLPADAFGGEGGEYLTILIKNLNGPIISRWGSILLRRTLLSQVDSPDNVNPANWIAERAWRLLLMGEADAARALVLKVDGGNYTPRLYEVAMQAHLAASDPAGICPFVPGGARVSDEPTWALFQPICASLSGEQSRATSLLRQVRRKKTATGIDYLLAEKTIGAGYKGRRAVTIKWDDIQYFNNWRYGLGTATGVEPPDRLYEQAGRHVQGWRVRAPMLSKDSRMKAADVAAAIGVLSNNAMVDLYSATRDDPAASDDLKARASTLRQAYRDGTASGRISAMRSLWGRSESSLTTYSAKILTARAAAKIPVSKTLAEDSSDLIVSMMTAGLDLSAVRWAKTVPQGSLGWGLLAVGSPKPSVSPDYRALDEFADNDESENQLKSQFLLAALSGLGRLDAEVMKDFSSDLDIELGATSKWTRAISSAARRGQSGTVALLAAVGMQGRDWTTMSPLHLFYITRSLKQVGLEAEARMIAAEALTRA</sequence>
<evidence type="ECO:0000313" key="2">
    <source>
        <dbReference type="EMBL" id="VAW01370.1"/>
    </source>
</evidence>
<proteinExistence type="predicted"/>
<dbReference type="AlphaFoldDB" id="A0A3B0SAR8"/>
<name>A0A3B0SAR8_9ZZZZ</name>
<feature type="region of interest" description="Disordered" evidence="1">
    <location>
        <begin position="28"/>
        <end position="109"/>
    </location>
</feature>
<gene>
    <name evidence="2" type="ORF">MNBD_ALPHA04-1567</name>
</gene>
<reference evidence="2" key="1">
    <citation type="submission" date="2018-06" db="EMBL/GenBank/DDBJ databases">
        <authorList>
            <person name="Zhirakovskaya E."/>
        </authorList>
    </citation>
    <scope>NUCLEOTIDE SEQUENCE</scope>
</reference>
<protein>
    <submittedName>
        <fullName evidence="2">Uncharacterized protein</fullName>
    </submittedName>
</protein>
<feature type="compositionally biased region" description="Low complexity" evidence="1">
    <location>
        <begin position="57"/>
        <end position="103"/>
    </location>
</feature>
<feature type="compositionally biased region" description="Pro residues" evidence="1">
    <location>
        <begin position="42"/>
        <end position="56"/>
    </location>
</feature>
<organism evidence="2">
    <name type="scientific">hydrothermal vent metagenome</name>
    <dbReference type="NCBI Taxonomy" id="652676"/>
    <lineage>
        <taxon>unclassified sequences</taxon>
        <taxon>metagenomes</taxon>
        <taxon>ecological metagenomes</taxon>
    </lineage>
</organism>
<accession>A0A3B0SAR8</accession>